<feature type="compositionally biased region" description="Acidic residues" evidence="8">
    <location>
        <begin position="2008"/>
        <end position="2019"/>
    </location>
</feature>
<feature type="region of interest" description="Disordered" evidence="8">
    <location>
        <begin position="1653"/>
        <end position="1672"/>
    </location>
</feature>
<evidence type="ECO:0000313" key="10">
    <source>
        <dbReference type="EMBL" id="QWU87545.1"/>
    </source>
</evidence>
<feature type="region of interest" description="Disordered" evidence="8">
    <location>
        <begin position="224"/>
        <end position="249"/>
    </location>
</feature>
<feature type="compositionally biased region" description="Acidic residues" evidence="8">
    <location>
        <begin position="1943"/>
        <end position="1957"/>
    </location>
</feature>
<dbReference type="Pfam" id="PF14377">
    <property type="entry name" value="UBM"/>
    <property type="match status" value="2"/>
</dbReference>
<dbReference type="InterPro" id="IPR010314">
    <property type="entry name" value="E3_Ub_ligase_DUF913"/>
</dbReference>
<dbReference type="InterPro" id="IPR000569">
    <property type="entry name" value="HECT_dom"/>
</dbReference>
<evidence type="ECO:0000256" key="1">
    <source>
        <dbReference type="ARBA" id="ARBA00000885"/>
    </source>
</evidence>
<accession>A0ABX8I6Q0</accession>
<evidence type="ECO:0000256" key="7">
    <source>
        <dbReference type="PROSITE-ProRule" id="PRU00104"/>
    </source>
</evidence>
<protein>
    <recommendedName>
        <fullName evidence="3">HECT-type E3 ubiquitin transferase</fullName>
        <ecNumber evidence="3">2.3.2.26</ecNumber>
    </recommendedName>
</protein>
<dbReference type="PANTHER" id="PTHR11254">
    <property type="entry name" value="HECT DOMAIN UBIQUITIN-PROTEIN LIGASE"/>
    <property type="match status" value="1"/>
</dbReference>
<feature type="active site" description="Glycyl thioester intermediate" evidence="7">
    <location>
        <position position="3240"/>
    </location>
</feature>
<gene>
    <name evidence="10" type="ORF">CA3LBN_001810</name>
</gene>
<feature type="compositionally biased region" description="Acidic residues" evidence="8">
    <location>
        <begin position="2398"/>
        <end position="2417"/>
    </location>
</feature>
<feature type="region of interest" description="Disordered" evidence="8">
    <location>
        <begin position="1910"/>
        <end position="2050"/>
    </location>
</feature>
<dbReference type="Pfam" id="PF06025">
    <property type="entry name" value="DUF913"/>
    <property type="match status" value="1"/>
</dbReference>
<dbReference type="CDD" id="cd00078">
    <property type="entry name" value="HECTc"/>
    <property type="match status" value="1"/>
</dbReference>
<feature type="compositionally biased region" description="Acidic residues" evidence="8">
    <location>
        <begin position="2027"/>
        <end position="2050"/>
    </location>
</feature>
<comment type="catalytic activity">
    <reaction evidence="1">
        <text>S-ubiquitinyl-[E2 ubiquitin-conjugating enzyme]-L-cysteine + [acceptor protein]-L-lysine = [E2 ubiquitin-conjugating enzyme]-L-cysteine + N(6)-ubiquitinyl-[acceptor protein]-L-lysine.</text>
        <dbReference type="EC" id="2.3.2.26"/>
    </reaction>
</comment>
<proteinExistence type="inferred from homology"/>
<evidence type="ECO:0000256" key="6">
    <source>
        <dbReference type="ARBA" id="ARBA00034494"/>
    </source>
</evidence>
<dbReference type="Gene3D" id="3.30.2160.10">
    <property type="entry name" value="Hect, E3 ligase catalytic domain"/>
    <property type="match status" value="1"/>
</dbReference>
<dbReference type="PANTHER" id="PTHR11254:SF67">
    <property type="entry name" value="E3 UBIQUITIN-PROTEIN LIGASE HUWE1"/>
    <property type="match status" value="1"/>
</dbReference>
<evidence type="ECO:0000256" key="5">
    <source>
        <dbReference type="ARBA" id="ARBA00022786"/>
    </source>
</evidence>
<comment type="pathway">
    <text evidence="2">Protein modification; protein ubiquitination.</text>
</comment>
<reference evidence="10 11" key="1">
    <citation type="submission" date="2021-06" db="EMBL/GenBank/DDBJ databases">
        <title>Candida outbreak in Lebanon.</title>
        <authorList>
            <person name="Finianos M."/>
        </authorList>
    </citation>
    <scope>NUCLEOTIDE SEQUENCE [LARGE SCALE GENOMIC DNA]</scope>
    <source>
        <strain evidence="10">CA3LBN</strain>
    </source>
</reference>
<feature type="compositionally biased region" description="Polar residues" evidence="8">
    <location>
        <begin position="224"/>
        <end position="233"/>
    </location>
</feature>
<dbReference type="InterPro" id="IPR050409">
    <property type="entry name" value="E3_ubiq-protein_ligase"/>
</dbReference>
<feature type="compositionally biased region" description="Acidic residues" evidence="8">
    <location>
        <begin position="1968"/>
        <end position="1996"/>
    </location>
</feature>
<dbReference type="SUPFAM" id="SSF56204">
    <property type="entry name" value="Hect, E3 ligase catalytic domain"/>
    <property type="match status" value="1"/>
</dbReference>
<comment type="similarity">
    <text evidence="6">Belongs to the UPL family. TOM1/PTR1 subfamily.</text>
</comment>
<evidence type="ECO:0000256" key="4">
    <source>
        <dbReference type="ARBA" id="ARBA00022679"/>
    </source>
</evidence>
<evidence type="ECO:0000256" key="2">
    <source>
        <dbReference type="ARBA" id="ARBA00004906"/>
    </source>
</evidence>
<evidence type="ECO:0000313" key="11">
    <source>
        <dbReference type="Proteomes" id="UP000825434"/>
    </source>
</evidence>
<feature type="compositionally biased region" description="Basic and acidic residues" evidence="8">
    <location>
        <begin position="2438"/>
        <end position="2451"/>
    </location>
</feature>
<evidence type="ECO:0000256" key="3">
    <source>
        <dbReference type="ARBA" id="ARBA00012485"/>
    </source>
</evidence>
<dbReference type="Gene3D" id="3.90.1750.10">
    <property type="entry name" value="Hect, E3 ligase catalytic domains"/>
    <property type="match status" value="1"/>
</dbReference>
<dbReference type="Pfam" id="PF06012">
    <property type="entry name" value="DUF908"/>
    <property type="match status" value="1"/>
</dbReference>
<dbReference type="PROSITE" id="PS50237">
    <property type="entry name" value="HECT"/>
    <property type="match status" value="1"/>
</dbReference>
<feature type="region of interest" description="Disordered" evidence="8">
    <location>
        <begin position="2272"/>
        <end position="2311"/>
    </location>
</feature>
<keyword evidence="5 7" id="KW-0833">Ubl conjugation pathway</keyword>
<dbReference type="Pfam" id="PF00632">
    <property type="entry name" value="HECT"/>
    <property type="match status" value="1"/>
</dbReference>
<feature type="region of interest" description="Disordered" evidence="8">
    <location>
        <begin position="2395"/>
        <end position="2453"/>
    </location>
</feature>
<evidence type="ECO:0000256" key="8">
    <source>
        <dbReference type="SAM" id="MobiDB-lite"/>
    </source>
</evidence>
<dbReference type="Proteomes" id="UP000825434">
    <property type="component" value="Chromosome 2"/>
</dbReference>
<dbReference type="InterPro" id="IPR016024">
    <property type="entry name" value="ARM-type_fold"/>
</dbReference>
<evidence type="ECO:0000259" key="9">
    <source>
        <dbReference type="PROSITE" id="PS50237"/>
    </source>
</evidence>
<dbReference type="SUPFAM" id="SSF48371">
    <property type="entry name" value="ARM repeat"/>
    <property type="match status" value="1"/>
</dbReference>
<sequence length="3263" mass="371092">MIISKRLHVNKQESEGPLTAFIDEACSSDEAGLTRLLNANLKWERPRGDLITWVKLLNHIDDIFEKKIASYGLDAPNPRLVVISPDDTSLLTACLNFTNTLLEHCLNRNIYGSSERIYQLILTPTIDVKLAALDVAVRLGERYVGSTYIKKYCAPKEVRQHVLDMAKAFPPPVPTGFIQKQVDQTDQSDDNKPRSEHYSLYDTLDHKKVYPSKWATLSFQYYASPSSNSQNPRSDGKDKKKSAKKHTQTEKEGLLSFNLCESSVRKLTLEQIYDKAVETLPETSWFKVSLAALNAKAFNSRSHDCMLLREKLIRMKCASVAFTALMSSAEFTSSNLFEAEPYLLSFLVDFMAPENSSTVSSEVFVASLKALEAIAHRRQWGSELIRNLGGNVSHGLLYQQLRHMNKQIKEQSDACNEKANLLVFALIGHFIDNKSLVSRLASGGILSELMSFLNIHTKYRWSCSSAVNTIALLLRSSTEYISDFINLDGFRLLIETITYEVDFALEHPDFAGGAPKDAVVYYTISLRQVNFLRNLLRLSSQLVQADGSDRMRNLFDSPILSSFTKVIENPHLFGPPVLGATLDAVLYIIHNEPTAFSILNEAGVVESILSNYDRLFMPSNELQIALLEVLGAISLNKEGLRRVKESGVLKVYFQSFYDLKIAKELVRGDVSTSIGVSMDELGRHFPDLKPDIFEEIKDLINKMSSYANQYLEPIRFYTSDSQDAFYHEGDSSSKEVQKTDGVEMECWESAEGSPLIDNLFGFLGGLLQDSGQWSKDITDNIPFSSWASYITLDLAPIDYITSNGMTSLMNLLKFLEDEKQDYGLPKLLEMLPDRLKSTDVQDFINSGSTEPFLAAFRGDEPRANMLLKELNAINNILFILSESYLLPSNMVNEKYQTLINTLQSMSYPVIQDLTRLMGRSIIEEIVIRQPLSADALEYTAPVLEPLEDIPPLQVFGRKPEQDLTSATWTDHRIKNSLQLRFLAYRFQHNISLILSNVSRSCMQKRQDFFSIDWRRSAIIETKNLASQLEHLFERGEQLDENQSTNYNLIATNLISFIAHGKDKGREVFSTALVSYFFFHTNLLEKITASAIKTFNVILGRPTDDRLRVKDVDYIDSSLVSIENNFVNEVLSILTKISEPKYVPKLPYHHLFYNRGYCSEEGAISAGIVTQAAFLGLRMVKQTIGSESPLTRHGDYVAYQAFPLPISLQLIDLFIIVWKVKPVDDYYPLHEDYGSPPFNIVNHVMNEAQLSQERALKHLRAVKLIDPFPGAPEEEDAELTEEDTDKLNDIDYEDLLQPDHLQLASVKLLDEQREDEGKFFFGLPLVKFASYIDDIGREVALLIQENHLNLANPIVDHIESLRREGTDPSYHSRSLLVDLLRRMYSTSVFLEDGSSHPDLKDAFTKFVNIFVEDCQQNNDITEKDYFSSGLLFLQPVLSKTPPNTLPKVFHFFDEVDAKLKDKLLQTILSSDTNGNIECSSALCRLLYLYATDEKYKPLISKSGVFKNIFKDIRQHSDMTSENMKELQKLLILLVRVCFEDAAILENVFSSEIVKSFKRQPNGKKDFKRLLDENVEMVTRNPSLYIDVASRLVRLENLNGRTNHTESLFLVDYCDPPKSDDDVEMKDSESVPEIGSDGLMHFLLTELMSCAKEDWVTSPPKPDDKSGSSRQKKELQIDTLMRNSRFAYLCFLIQMITELLGSYKHAKLEFITFSKKEGLEDRNRPRSTSLNFFIHQLNPSCAMQTASTDESQRREAISSLSKLCLLTLVSTPTLKDDQSPDTKSEDVDLAIVRRFVMDIISKVIKDSFAPRYTPASAYEKLYDVFDLCSCLLSTKFREMCFPLLNKSATKLDQFFIASAFIERQLPNQIAGAIADIDLNFPNVNRLIKIGMKPLSHLAKIKLTYGGYFESNHSEKDEEDMVPEDLGDRDETPDLFRNSTLGMYDAESDSEEDFYEEGDPLEVVMSGSDLSQDDDEDTSSGDSGDDDMDEDDLDDEEMDHGEFEGYASGDSDGDIEIIDELDIGSHSEDSANEESDGSEFYGFDENETDPSEFIDATEGDLDEEEEEYDEAELDGWLDTFGHGEASDEEAEGNPRFGTVFPIDNEDDDSAIDLHSEIDDNDGSEEESILESDIEEIGGRESNSATREFMTSIFDVLRPALRQQNVSNIFEGLVNGRLRNSFHIGDHRGNEIGGFDRAFEVILNDKPNNAQKGSLNHVYIRSTIERWRNAHEMFYSNGVLQLMEQVKSEITKNIHDESLEIFEKLNEEREKIKREREEKIKRRREESRLKREEEMKQRESERSQNPPDERDPVMLRIGDREVDISGTDIDPEFFEALPDDMREEVFTQHIRERRANANTTGAEVREIDPDFLEALPDQIREEILQQEAMARRFSSGRLGFLEADDDDDPASDLEDDEEQEGERDGPLAMSNGTSIYPPGRRPATDGDKSSAEKRKTFSTPLIDKSGVASVVRLLFVPQPFQQRTHIYSTLSQLCNNKQTRAEAMSLLIAILNDALHSQKALEKLFVSICNRASSKRAQDEGVKKSVPVGATPVVIGIQLIEAVFFLLDKNIHLRYYLLTEHENVFVTRRVQKKKLQNLSTEDRYPINFLLKLLENPLLSEQHMFIDLLASVLHVGTRPLLLLRESGKQHPPISTTSIPASNLRLIVRILSSNECANTTFRRTISAMQNLSVMKDAQEVFSTELSAGATKLSKDIVRDLKSLSSELEEGMVNSTESKHLSKFTAPSSDQAKLLRILTALDYMYENRENENTKEGLKKEKAIQLTGLYEKLELGKLWGALSVCLRDLENVPSLLSIATALLPLIEALMVVCKHSKVRDLQIKDVMKFEAKKVDFTKEPIESLFFSFTDEHKKILNQMVRTNPNLMSGPFSMLVRNPRVLEFDNKKNYFDRQLHEKAAGGQKLSISIRRDQVFLDSYRALFFKSVEEFRKAKLEINFKGESGIDAGGVTREWYQVLSRQMFNPDYALFSAIASDETTFHPNRTSFVNPEHLSFFKFIGRIIGKAIFDGSFLDCHFSRAVYKKILDRPMSLKDMETLDLEYFKSLMWMLDNDITDIITEDFSIESDDYGEHKVIDLVPNGRNIPVTEENKHDYVRLVVEYRLQKSVEEQMSNFSIGFHEIIPKDLVAIFDEQELELLISGLPDIDVGDWQANTTYNNYSPSSEQIQWFWRAVKSFDNEERAKLLQFATGTSKVPLNGFKELQGANGTCKFSIHRDYGSTERLPSSHTCFNQIDLPAYEAAMKVLEWRKIVR</sequence>
<organism evidence="10 11">
    <name type="scientific">Candidozyma haemuli</name>
    <dbReference type="NCBI Taxonomy" id="45357"/>
    <lineage>
        <taxon>Eukaryota</taxon>
        <taxon>Fungi</taxon>
        <taxon>Dikarya</taxon>
        <taxon>Ascomycota</taxon>
        <taxon>Saccharomycotina</taxon>
        <taxon>Pichiomycetes</taxon>
        <taxon>Metschnikowiaceae</taxon>
        <taxon>Candidozyma</taxon>
    </lineage>
</organism>
<keyword evidence="11" id="KW-1185">Reference proteome</keyword>
<dbReference type="SMART" id="SM00119">
    <property type="entry name" value="HECTc"/>
    <property type="match status" value="1"/>
</dbReference>
<dbReference type="Gene3D" id="3.30.2410.10">
    <property type="entry name" value="Hect, E3 ligase catalytic domain"/>
    <property type="match status" value="1"/>
</dbReference>
<dbReference type="EC" id="2.3.2.26" evidence="3"/>
<dbReference type="InterPro" id="IPR025527">
    <property type="entry name" value="HUWE1/Rev1_UBM"/>
</dbReference>
<dbReference type="InterPro" id="IPR035983">
    <property type="entry name" value="Hect_E3_ubiquitin_ligase"/>
</dbReference>
<dbReference type="InterPro" id="IPR010309">
    <property type="entry name" value="E3_Ub_ligase_DUF908"/>
</dbReference>
<dbReference type="EMBL" id="CP076662">
    <property type="protein sequence ID" value="QWU87545.1"/>
    <property type="molecule type" value="Genomic_DNA"/>
</dbReference>
<keyword evidence="4" id="KW-0808">Transferase</keyword>
<feature type="compositionally biased region" description="Acidic residues" evidence="8">
    <location>
        <begin position="1914"/>
        <end position="1925"/>
    </location>
</feature>
<feature type="domain" description="HECT" evidence="9">
    <location>
        <begin position="2937"/>
        <end position="3251"/>
    </location>
</feature>
<name>A0ABX8I6Q0_9ASCO</name>